<dbReference type="HOGENOM" id="CLU_005688_2_1_1"/>
<evidence type="ECO:0008006" key="9">
    <source>
        <dbReference type="Google" id="ProtNLM"/>
    </source>
</evidence>
<name>K3WG60_GLOUD</name>
<sequence>MAVSKNEEKASIIKSDSLQQKPSLKLDLSRPAEEYEDGDVDESRNHLLGERNFYIDSPRVGQIDEDLTDEEITRRKRVGIATILGLFMSVMLCVLFMKYLSEHESFSALPPTQQRFMSATTAKGVKENLEQYTAGNRHTGSNGDYEMAKYIRSKAIDFGIEEDHIKMDEFEILVNEPETLKIEVKDSANPVVFDLMANSKTKKSSRMPLPPFHLYAKNGSATGKLVYANYGTSDDYAALKKAGIDVKGNIILVRMGDITLPAKVIIAGKHGAAGIITYNDPADDGSTKGSEYPDGPWRVSKQASFGSVYMGNGDPSTPDGFSAAAIDRITVEEVFSENNTFNVLPRIVSMPVSAKVAQSLMKFITQGKNASEVFGSSRFGEGLGAVYRAGLSDAMVSIENKNKYSLKKVWNLLITIKGSREGDRYVIVGSQRDSLNAGAVSPGSGNAVFIEMLRAVGDLLTNGWVPHRTLLFASFGGEQFGSVGSSEWIDRHFSHLGGRGVVYLNLRDAVRGAGPLDCEAAASLRKNIYLMSAEVQQPKIEVNVEKLFATKQRQLRLLSKDKSAAAVPNLDRRLAEDVTTPDTATLDDAEADDEPEIHLLPLNTTFKREDLPDDGDSIFSSWLQYTKQTTPSAKLPKISLPGSGNRISPFLARLGIPSLEMSFEGGYYGVENSGNDTIEWMKKFADPTFSFHRAAAQLYGSIMLSFSDAIFLQYDFTEVARDLRYGEAYLIDAIGKLDLLSQLNMSRLSSSIAAFEKAALAVAQEMHDMSDHMVNLISGELVVDFKRVREMNTRLLMTEKAFLLPAGLPHMPWLKHALYGISEWDDYRVGYYPGVTQELKSGNPITIKRELIRLCQTIEQAADTLSTTVL</sequence>
<evidence type="ECO:0000313" key="8">
    <source>
        <dbReference type="Proteomes" id="UP000019132"/>
    </source>
</evidence>
<dbReference type="SUPFAM" id="SSF47672">
    <property type="entry name" value="Transferrin receptor-like dimerisation domain"/>
    <property type="match status" value="1"/>
</dbReference>
<evidence type="ECO:0000259" key="5">
    <source>
        <dbReference type="Pfam" id="PF04253"/>
    </source>
</evidence>
<dbReference type="InterPro" id="IPR046450">
    <property type="entry name" value="PA_dom_sf"/>
</dbReference>
<dbReference type="STRING" id="431595.K3WG60"/>
<feature type="domain" description="Transferrin receptor-like dimerisation" evidence="5">
    <location>
        <begin position="743"/>
        <end position="865"/>
    </location>
</feature>
<reference evidence="8" key="1">
    <citation type="journal article" date="2010" name="Genome Biol.">
        <title>Genome sequence of the necrotrophic plant pathogen Pythium ultimum reveals original pathogenicity mechanisms and effector repertoire.</title>
        <authorList>
            <person name="Levesque C.A."/>
            <person name="Brouwer H."/>
            <person name="Cano L."/>
            <person name="Hamilton J.P."/>
            <person name="Holt C."/>
            <person name="Huitema E."/>
            <person name="Raffaele S."/>
            <person name="Robideau G.P."/>
            <person name="Thines M."/>
            <person name="Win J."/>
            <person name="Zerillo M.M."/>
            <person name="Beakes G.W."/>
            <person name="Boore J.L."/>
            <person name="Busam D."/>
            <person name="Dumas B."/>
            <person name="Ferriera S."/>
            <person name="Fuerstenberg S.I."/>
            <person name="Gachon C.M."/>
            <person name="Gaulin E."/>
            <person name="Govers F."/>
            <person name="Grenville-Briggs L."/>
            <person name="Horner N."/>
            <person name="Hostetler J."/>
            <person name="Jiang R.H."/>
            <person name="Johnson J."/>
            <person name="Krajaejun T."/>
            <person name="Lin H."/>
            <person name="Meijer H.J."/>
            <person name="Moore B."/>
            <person name="Morris P."/>
            <person name="Phuntmart V."/>
            <person name="Puiu D."/>
            <person name="Shetty J."/>
            <person name="Stajich J.E."/>
            <person name="Tripathy S."/>
            <person name="Wawra S."/>
            <person name="van West P."/>
            <person name="Whitty B.R."/>
            <person name="Coutinho P.M."/>
            <person name="Henrissat B."/>
            <person name="Martin F."/>
            <person name="Thomas P.D."/>
            <person name="Tyler B.M."/>
            <person name="De Vries R.P."/>
            <person name="Kamoun S."/>
            <person name="Yandell M."/>
            <person name="Tisserat N."/>
            <person name="Buell C.R."/>
        </authorList>
    </citation>
    <scope>NUCLEOTIDE SEQUENCE</scope>
    <source>
        <strain evidence="8">DAOM:BR144</strain>
    </source>
</reference>
<evidence type="ECO:0000256" key="2">
    <source>
        <dbReference type="SAM" id="MobiDB-lite"/>
    </source>
</evidence>
<dbReference type="InterPro" id="IPR003137">
    <property type="entry name" value="PA_domain"/>
</dbReference>
<dbReference type="FunFam" id="3.40.630.10:FF:000101">
    <property type="entry name" value="N-acetylated alpha-linked acidic dipeptidase like 1"/>
    <property type="match status" value="1"/>
</dbReference>
<dbReference type="SUPFAM" id="SSF52025">
    <property type="entry name" value="PA domain"/>
    <property type="match status" value="1"/>
</dbReference>
<accession>K3WG60</accession>
<dbReference type="eggNOG" id="KOG2195">
    <property type="taxonomic scope" value="Eukaryota"/>
</dbReference>
<dbReference type="Gene3D" id="3.50.30.30">
    <property type="match status" value="1"/>
</dbReference>
<dbReference type="Pfam" id="PF04253">
    <property type="entry name" value="TFR_dimer"/>
    <property type="match status" value="1"/>
</dbReference>
<protein>
    <recommendedName>
        <fullName evidence="9">Transferrin receptor-like dimerisation domain-containing protein</fullName>
    </recommendedName>
</protein>
<dbReference type="SUPFAM" id="SSF53187">
    <property type="entry name" value="Zn-dependent exopeptidases"/>
    <property type="match status" value="1"/>
</dbReference>
<evidence type="ECO:0000259" key="6">
    <source>
        <dbReference type="Pfam" id="PF04389"/>
    </source>
</evidence>
<dbReference type="PANTHER" id="PTHR10404:SF46">
    <property type="entry name" value="VACUOLAR PROTEIN SORTING-ASSOCIATED PROTEIN 70"/>
    <property type="match status" value="1"/>
</dbReference>
<dbReference type="Gene3D" id="3.40.630.10">
    <property type="entry name" value="Zn peptidases"/>
    <property type="match status" value="2"/>
</dbReference>
<dbReference type="GO" id="GO:0004180">
    <property type="term" value="F:carboxypeptidase activity"/>
    <property type="evidence" value="ECO:0007669"/>
    <property type="project" value="TreeGrafter"/>
</dbReference>
<reference evidence="7" key="3">
    <citation type="submission" date="2015-02" db="UniProtKB">
        <authorList>
            <consortium name="EnsemblProtists"/>
        </authorList>
    </citation>
    <scope>IDENTIFICATION</scope>
    <source>
        <strain evidence="7">DAOM BR144</strain>
    </source>
</reference>
<organism evidence="7 8">
    <name type="scientific">Globisporangium ultimum (strain ATCC 200006 / CBS 805.95 / DAOM BR144)</name>
    <name type="common">Pythium ultimum</name>
    <dbReference type="NCBI Taxonomy" id="431595"/>
    <lineage>
        <taxon>Eukaryota</taxon>
        <taxon>Sar</taxon>
        <taxon>Stramenopiles</taxon>
        <taxon>Oomycota</taxon>
        <taxon>Peronosporomycetes</taxon>
        <taxon>Pythiales</taxon>
        <taxon>Pythiaceae</taxon>
        <taxon>Globisporangium</taxon>
    </lineage>
</organism>
<evidence type="ECO:0000259" key="4">
    <source>
        <dbReference type="Pfam" id="PF02225"/>
    </source>
</evidence>
<dbReference type="InterPro" id="IPR007484">
    <property type="entry name" value="Peptidase_M28"/>
</dbReference>
<dbReference type="VEuPathDB" id="FungiDB:PYU1_G003941"/>
<dbReference type="OMA" id="AWISHFA"/>
<dbReference type="EMBL" id="GL376567">
    <property type="status" value="NOT_ANNOTATED_CDS"/>
    <property type="molecule type" value="Genomic_DNA"/>
</dbReference>
<evidence type="ECO:0000313" key="7">
    <source>
        <dbReference type="EnsemblProtists" id="PYU1_T003951"/>
    </source>
</evidence>
<dbReference type="InParanoid" id="K3WG60"/>
<feature type="domain" description="Peptidase M28" evidence="6">
    <location>
        <begin position="411"/>
        <end position="506"/>
    </location>
</feature>
<keyword evidence="8" id="KW-1185">Reference proteome</keyword>
<dbReference type="InterPro" id="IPR036757">
    <property type="entry name" value="TFR-like_dimer_dom_sf"/>
</dbReference>
<dbReference type="AlphaFoldDB" id="K3WG60"/>
<feature type="region of interest" description="Disordered" evidence="2">
    <location>
        <begin position="1"/>
        <end position="42"/>
    </location>
</feature>
<keyword evidence="3" id="KW-0472">Membrane</keyword>
<dbReference type="Pfam" id="PF04389">
    <property type="entry name" value="Peptidase_M28"/>
    <property type="match status" value="1"/>
</dbReference>
<keyword evidence="3" id="KW-1133">Transmembrane helix</keyword>
<feature type="domain" description="PA" evidence="4">
    <location>
        <begin position="222"/>
        <end position="293"/>
    </location>
</feature>
<dbReference type="InterPro" id="IPR007365">
    <property type="entry name" value="TFR-like_dimer_dom"/>
</dbReference>
<comment type="similarity">
    <text evidence="1">Belongs to the peptidase M28 family. M28B subfamily.</text>
</comment>
<dbReference type="Proteomes" id="UP000019132">
    <property type="component" value="Unassembled WGS sequence"/>
</dbReference>
<dbReference type="Gene3D" id="1.20.930.40">
    <property type="entry name" value="Transferrin receptor-like, dimerisation domain"/>
    <property type="match status" value="1"/>
</dbReference>
<evidence type="ECO:0000256" key="1">
    <source>
        <dbReference type="ARBA" id="ARBA00005634"/>
    </source>
</evidence>
<evidence type="ECO:0000256" key="3">
    <source>
        <dbReference type="SAM" id="Phobius"/>
    </source>
</evidence>
<feature type="compositionally biased region" description="Basic and acidic residues" evidence="2">
    <location>
        <begin position="1"/>
        <end position="11"/>
    </location>
</feature>
<feature type="transmembrane region" description="Helical" evidence="3">
    <location>
        <begin position="78"/>
        <end position="100"/>
    </location>
</feature>
<proteinExistence type="inferred from homology"/>
<dbReference type="PANTHER" id="PTHR10404">
    <property type="entry name" value="N-ACETYLATED-ALPHA-LINKED ACIDIC DIPEPTIDASE"/>
    <property type="match status" value="1"/>
</dbReference>
<dbReference type="Pfam" id="PF02225">
    <property type="entry name" value="PA"/>
    <property type="match status" value="1"/>
</dbReference>
<reference evidence="8" key="2">
    <citation type="submission" date="2010-04" db="EMBL/GenBank/DDBJ databases">
        <authorList>
            <person name="Buell R."/>
            <person name="Hamilton J."/>
            <person name="Hostetler J."/>
        </authorList>
    </citation>
    <scope>NUCLEOTIDE SEQUENCE [LARGE SCALE GENOMIC DNA]</scope>
    <source>
        <strain evidence="8">DAOM:BR144</strain>
    </source>
</reference>
<dbReference type="EnsemblProtists" id="PYU1_T003951">
    <property type="protein sequence ID" value="PYU1_T003951"/>
    <property type="gene ID" value="PYU1_G003941"/>
</dbReference>
<keyword evidence="3" id="KW-0812">Transmembrane</keyword>
<dbReference type="InterPro" id="IPR039373">
    <property type="entry name" value="Peptidase_M28B"/>
</dbReference>